<dbReference type="Pfam" id="PF00027">
    <property type="entry name" value="cNMP_binding"/>
    <property type="match status" value="1"/>
</dbReference>
<evidence type="ECO:0000256" key="1">
    <source>
        <dbReference type="ARBA" id="ARBA00023015"/>
    </source>
</evidence>
<evidence type="ECO:0000259" key="4">
    <source>
        <dbReference type="PROSITE" id="PS50042"/>
    </source>
</evidence>
<dbReference type="CDD" id="cd00038">
    <property type="entry name" value="CAP_ED"/>
    <property type="match status" value="1"/>
</dbReference>
<dbReference type="RefSeq" id="WP_069835540.1">
    <property type="nucleotide sequence ID" value="NZ_MDGQ01000005.1"/>
</dbReference>
<dbReference type="STRING" id="1563681.BFP71_11095"/>
<dbReference type="PROSITE" id="PS51063">
    <property type="entry name" value="HTH_CRP_2"/>
    <property type="match status" value="1"/>
</dbReference>
<dbReference type="SMART" id="SM00100">
    <property type="entry name" value="cNMP"/>
    <property type="match status" value="1"/>
</dbReference>
<dbReference type="PRINTS" id="PR00034">
    <property type="entry name" value="HTHCRP"/>
</dbReference>
<proteinExistence type="predicted"/>
<evidence type="ECO:0000256" key="3">
    <source>
        <dbReference type="ARBA" id="ARBA00023163"/>
    </source>
</evidence>
<keyword evidence="1" id="KW-0805">Transcription regulation</keyword>
<dbReference type="SUPFAM" id="SSF51206">
    <property type="entry name" value="cAMP-binding domain-like"/>
    <property type="match status" value="1"/>
</dbReference>
<dbReference type="PANTHER" id="PTHR24567">
    <property type="entry name" value="CRP FAMILY TRANSCRIPTIONAL REGULATORY PROTEIN"/>
    <property type="match status" value="1"/>
</dbReference>
<feature type="domain" description="HTH crp-type" evidence="5">
    <location>
        <begin position="155"/>
        <end position="228"/>
    </location>
</feature>
<dbReference type="PANTHER" id="PTHR24567:SF74">
    <property type="entry name" value="HTH-TYPE TRANSCRIPTIONAL REGULATOR ARCR"/>
    <property type="match status" value="1"/>
</dbReference>
<protein>
    <recommendedName>
        <fullName evidence="8">Crp/Fnr family transcriptional regulator</fullName>
    </recommendedName>
</protein>
<dbReference type="OrthoDB" id="9127033at2"/>
<dbReference type="Gene3D" id="1.10.10.10">
    <property type="entry name" value="Winged helix-like DNA-binding domain superfamily/Winged helix DNA-binding domain"/>
    <property type="match status" value="1"/>
</dbReference>
<dbReference type="Pfam" id="PF13545">
    <property type="entry name" value="HTH_Crp_2"/>
    <property type="match status" value="1"/>
</dbReference>
<dbReference type="Proteomes" id="UP000095552">
    <property type="component" value="Unassembled WGS sequence"/>
</dbReference>
<evidence type="ECO:0008006" key="8">
    <source>
        <dbReference type="Google" id="ProtNLM"/>
    </source>
</evidence>
<dbReference type="PROSITE" id="PS50042">
    <property type="entry name" value="CNMP_BINDING_3"/>
    <property type="match status" value="1"/>
</dbReference>
<evidence type="ECO:0000256" key="2">
    <source>
        <dbReference type="ARBA" id="ARBA00023125"/>
    </source>
</evidence>
<dbReference type="GO" id="GO:0003677">
    <property type="term" value="F:DNA binding"/>
    <property type="evidence" value="ECO:0007669"/>
    <property type="project" value="UniProtKB-KW"/>
</dbReference>
<dbReference type="GO" id="GO:0005829">
    <property type="term" value="C:cytosol"/>
    <property type="evidence" value="ECO:0007669"/>
    <property type="project" value="TreeGrafter"/>
</dbReference>
<keyword evidence="3" id="KW-0804">Transcription</keyword>
<dbReference type="GO" id="GO:0003700">
    <property type="term" value="F:DNA-binding transcription factor activity"/>
    <property type="evidence" value="ECO:0007669"/>
    <property type="project" value="TreeGrafter"/>
</dbReference>
<dbReference type="AlphaFoldDB" id="A0A1E5SY45"/>
<dbReference type="InterPro" id="IPR050397">
    <property type="entry name" value="Env_Response_Regulators"/>
</dbReference>
<dbReference type="Gene3D" id="2.60.120.10">
    <property type="entry name" value="Jelly Rolls"/>
    <property type="match status" value="1"/>
</dbReference>
<dbReference type="InterPro" id="IPR012318">
    <property type="entry name" value="HTH_CRP"/>
</dbReference>
<comment type="caution">
    <text evidence="6">The sequence shown here is derived from an EMBL/GenBank/DDBJ whole genome shotgun (WGS) entry which is preliminary data.</text>
</comment>
<organism evidence="6 7">
    <name type="scientific">Roseivirga misakiensis</name>
    <dbReference type="NCBI Taxonomy" id="1563681"/>
    <lineage>
        <taxon>Bacteria</taxon>
        <taxon>Pseudomonadati</taxon>
        <taxon>Bacteroidota</taxon>
        <taxon>Cytophagia</taxon>
        <taxon>Cytophagales</taxon>
        <taxon>Roseivirgaceae</taxon>
        <taxon>Roseivirga</taxon>
    </lineage>
</organism>
<name>A0A1E5SY45_9BACT</name>
<keyword evidence="2" id="KW-0238">DNA-binding</keyword>
<evidence type="ECO:0000313" key="6">
    <source>
        <dbReference type="EMBL" id="OEK04035.1"/>
    </source>
</evidence>
<evidence type="ECO:0000259" key="5">
    <source>
        <dbReference type="PROSITE" id="PS51063"/>
    </source>
</evidence>
<dbReference type="SUPFAM" id="SSF46785">
    <property type="entry name" value="Winged helix' DNA-binding domain"/>
    <property type="match status" value="1"/>
</dbReference>
<dbReference type="CDD" id="cd00092">
    <property type="entry name" value="HTH_CRP"/>
    <property type="match status" value="1"/>
</dbReference>
<keyword evidence="7" id="KW-1185">Reference proteome</keyword>
<dbReference type="InterPro" id="IPR000595">
    <property type="entry name" value="cNMP-bd_dom"/>
</dbReference>
<evidence type="ECO:0000313" key="7">
    <source>
        <dbReference type="Proteomes" id="UP000095552"/>
    </source>
</evidence>
<dbReference type="SMART" id="SM00419">
    <property type="entry name" value="HTH_CRP"/>
    <property type="match status" value="1"/>
</dbReference>
<dbReference type="InterPro" id="IPR036390">
    <property type="entry name" value="WH_DNA-bd_sf"/>
</dbReference>
<sequence>MSLSATIDFQPQVFHSGHLSLLAELNDSELDTLSSHKSKITYNKGQVLFYQGTRPMGLFCIHSGKVKVSQNSSKGGEQILYISKQDDFLGYRALLSEEYYAATATVTEEACISFIPKEDFLSAICSNPGFLQKLLNEVCKHLGQMEKKVTQFSAYSVRERLAGTLLTLKQTYGVEGTKCTIIDLSLTRQELANLIGTATETLIRLLSEFRTEGLIRLEGKRIGILDEKKLAKEADFFREISF</sequence>
<gene>
    <name evidence="6" type="ORF">BFP71_11095</name>
</gene>
<reference evidence="6 7" key="1">
    <citation type="submission" date="2016-08" db="EMBL/GenBank/DDBJ databases">
        <title>Draft genome of Fabibacter sp. strain SK-8.</title>
        <authorList>
            <person name="Wong S.-K."/>
            <person name="Hamasaki K."/>
            <person name="Yoshizawa S."/>
        </authorList>
    </citation>
    <scope>NUCLEOTIDE SEQUENCE [LARGE SCALE GENOMIC DNA]</scope>
    <source>
        <strain evidence="6 7">SK-8</strain>
    </source>
</reference>
<dbReference type="InterPro" id="IPR014710">
    <property type="entry name" value="RmlC-like_jellyroll"/>
</dbReference>
<dbReference type="EMBL" id="MDGQ01000005">
    <property type="protein sequence ID" value="OEK04035.1"/>
    <property type="molecule type" value="Genomic_DNA"/>
</dbReference>
<feature type="domain" description="Cyclic nucleotide-binding" evidence="4">
    <location>
        <begin position="21"/>
        <end position="141"/>
    </location>
</feature>
<accession>A0A1E5SY45</accession>
<dbReference type="InterPro" id="IPR018490">
    <property type="entry name" value="cNMP-bd_dom_sf"/>
</dbReference>
<dbReference type="InterPro" id="IPR036388">
    <property type="entry name" value="WH-like_DNA-bd_sf"/>
</dbReference>